<name>A0A3G5AG53_9VIRU</name>
<reference evidence="2" key="1">
    <citation type="submission" date="2018-10" db="EMBL/GenBank/DDBJ databases">
        <title>Hidden diversity of soil giant viruses.</title>
        <authorList>
            <person name="Schulz F."/>
            <person name="Alteio L."/>
            <person name="Goudeau D."/>
            <person name="Ryan E.M."/>
            <person name="Malmstrom R.R."/>
            <person name="Blanchard J."/>
            <person name="Woyke T."/>
        </authorList>
    </citation>
    <scope>NUCLEOTIDE SEQUENCE</scope>
    <source>
        <strain evidence="2">SMV1</strain>
    </source>
</reference>
<protein>
    <submittedName>
        <fullName evidence="2">Uncharacterized protein</fullName>
    </submittedName>
</protein>
<sequence>MTYSLEEISNPGHSFSFSSQIKIFIKDSYRVIKSMFFDDFRGINSQNGGTHLILNNLDSKTSSTIVYIRGGTRPVEPQNETQLRTIFSDMKGIPINVRNSNKSWLDIIKDFYPNNPQTNILIVDNNVTTLLNKDDIRDLLRSLELESKSSNIDVFFLSSWGDHCQMRRYHSKLNDKFSLYGSQHPRGLQAIFIPYNKISKVLGNITKNEWSKDDDLSSLIYDGRLNAGVVVPQPFSLNIEMIDDNTDYQKMNPCKILNVGVRNLPEKRVIPARNDTLTYFIIVIILALLFFALTRVNMGKKK</sequence>
<organism evidence="2">
    <name type="scientific">Solumvirus sp</name>
    <dbReference type="NCBI Taxonomy" id="2487773"/>
    <lineage>
        <taxon>Viruses</taxon>
        <taxon>Pithoviruses</taxon>
    </lineage>
</organism>
<gene>
    <name evidence="2" type="ORF">Solumvirus1_22</name>
</gene>
<keyword evidence="1" id="KW-0812">Transmembrane</keyword>
<proteinExistence type="predicted"/>
<evidence type="ECO:0000313" key="2">
    <source>
        <dbReference type="EMBL" id="AYV86147.1"/>
    </source>
</evidence>
<feature type="transmembrane region" description="Helical" evidence="1">
    <location>
        <begin position="277"/>
        <end position="296"/>
    </location>
</feature>
<keyword evidence="1" id="KW-1133">Transmembrane helix</keyword>
<accession>A0A3G5AG53</accession>
<keyword evidence="1" id="KW-0472">Membrane</keyword>
<dbReference type="EMBL" id="MK072498">
    <property type="protein sequence ID" value="AYV86147.1"/>
    <property type="molecule type" value="Genomic_DNA"/>
</dbReference>
<evidence type="ECO:0000256" key="1">
    <source>
        <dbReference type="SAM" id="Phobius"/>
    </source>
</evidence>